<sequence>MPHSNQSLQPLRLLQFTDTHLLADRQGRLLGLNTHESLKCVLDLSQKNHRQPDLVLVTGDLVHDGSDSGYAHLQEFFRIFDAPVLLLAGNHDEARQLRDTTTGGPARLVKQIERGGWRIVLLDSSIPGSDGGRLAATELALLDQQLSAAPTLPALVCLHHQPVPMGSRWLDTMVLENAGEFFAVLDRHPQVRGVLWGHVHQEYDHVRNGVRLLATPSTCFQFKPHSVDFALDATPPGYRWLDLHPDGRIDSGVCRLARVSTNLDMQSSGY</sequence>
<evidence type="ECO:0000256" key="3">
    <source>
        <dbReference type="ARBA" id="ARBA00023004"/>
    </source>
</evidence>
<dbReference type="Gene3D" id="3.60.21.10">
    <property type="match status" value="1"/>
</dbReference>
<feature type="domain" description="Calcineurin-like phosphoesterase" evidence="5">
    <location>
        <begin position="11"/>
        <end position="201"/>
    </location>
</feature>
<keyword evidence="3" id="KW-0408">Iron</keyword>
<gene>
    <name evidence="6" type="ORF">A2150_03105</name>
</gene>
<comment type="caution">
    <text evidence="6">The sequence shown here is derived from an EMBL/GenBank/DDBJ whole genome shotgun (WGS) entry which is preliminary data.</text>
</comment>
<dbReference type="EMBL" id="MFSS01000030">
    <property type="protein sequence ID" value="OGI44005.1"/>
    <property type="molecule type" value="Genomic_DNA"/>
</dbReference>
<proteinExistence type="inferred from homology"/>
<keyword evidence="2" id="KW-0378">Hydrolase</keyword>
<dbReference type="Proteomes" id="UP000177925">
    <property type="component" value="Unassembled WGS sequence"/>
</dbReference>
<dbReference type="GO" id="GO:0004112">
    <property type="term" value="F:cyclic-nucleotide phosphodiesterase activity"/>
    <property type="evidence" value="ECO:0007669"/>
    <property type="project" value="InterPro"/>
</dbReference>
<dbReference type="STRING" id="1817758.A2150_03105"/>
<dbReference type="AlphaFoldDB" id="A0A1F6TG06"/>
<dbReference type="PANTHER" id="PTHR42988">
    <property type="entry name" value="PHOSPHOHYDROLASE"/>
    <property type="match status" value="1"/>
</dbReference>
<keyword evidence="1" id="KW-0479">Metal-binding</keyword>
<accession>A0A1F6TG06</accession>
<dbReference type="GO" id="GO:0046872">
    <property type="term" value="F:metal ion binding"/>
    <property type="evidence" value="ECO:0007669"/>
    <property type="project" value="UniProtKB-KW"/>
</dbReference>
<comment type="similarity">
    <text evidence="4">Belongs to the cyclic nucleotide phosphodiesterase class-III family.</text>
</comment>
<dbReference type="PANTHER" id="PTHR42988:SF2">
    <property type="entry name" value="CYCLIC NUCLEOTIDE PHOSPHODIESTERASE CBUA0032-RELATED"/>
    <property type="match status" value="1"/>
</dbReference>
<reference evidence="6 7" key="1">
    <citation type="journal article" date="2016" name="Nat. Commun.">
        <title>Thousands of microbial genomes shed light on interconnected biogeochemical processes in an aquifer system.</title>
        <authorList>
            <person name="Anantharaman K."/>
            <person name="Brown C.T."/>
            <person name="Hug L.A."/>
            <person name="Sharon I."/>
            <person name="Castelle C.J."/>
            <person name="Probst A.J."/>
            <person name="Thomas B.C."/>
            <person name="Singh A."/>
            <person name="Wilkins M.J."/>
            <person name="Karaoz U."/>
            <person name="Brodie E.L."/>
            <person name="Williams K.H."/>
            <person name="Hubbard S.S."/>
            <person name="Banfield J.F."/>
        </authorList>
    </citation>
    <scope>NUCLEOTIDE SEQUENCE [LARGE SCALE GENOMIC DNA]</scope>
</reference>
<dbReference type="SUPFAM" id="SSF56300">
    <property type="entry name" value="Metallo-dependent phosphatases"/>
    <property type="match status" value="1"/>
</dbReference>
<evidence type="ECO:0000256" key="4">
    <source>
        <dbReference type="ARBA" id="ARBA00025742"/>
    </source>
</evidence>
<name>A0A1F6TG06_9PROT</name>
<dbReference type="InterPro" id="IPR026575">
    <property type="entry name" value="GpdQ/CpdA-like"/>
</dbReference>
<evidence type="ECO:0000313" key="6">
    <source>
        <dbReference type="EMBL" id="OGI44005.1"/>
    </source>
</evidence>
<dbReference type="InterPro" id="IPR050884">
    <property type="entry name" value="CNP_phosphodiesterase-III"/>
</dbReference>
<dbReference type="CDD" id="cd07402">
    <property type="entry name" value="MPP_GpdQ"/>
    <property type="match status" value="1"/>
</dbReference>
<dbReference type="InterPro" id="IPR029052">
    <property type="entry name" value="Metallo-depent_PP-like"/>
</dbReference>
<evidence type="ECO:0000256" key="2">
    <source>
        <dbReference type="ARBA" id="ARBA00022801"/>
    </source>
</evidence>
<evidence type="ECO:0000259" key="5">
    <source>
        <dbReference type="Pfam" id="PF00149"/>
    </source>
</evidence>
<dbReference type="NCBIfam" id="NF008359">
    <property type="entry name" value="PRK11148.1"/>
    <property type="match status" value="1"/>
</dbReference>
<protein>
    <recommendedName>
        <fullName evidence="5">Calcineurin-like phosphoesterase domain-containing protein</fullName>
    </recommendedName>
</protein>
<evidence type="ECO:0000256" key="1">
    <source>
        <dbReference type="ARBA" id="ARBA00022723"/>
    </source>
</evidence>
<dbReference type="Pfam" id="PF00149">
    <property type="entry name" value="Metallophos"/>
    <property type="match status" value="1"/>
</dbReference>
<evidence type="ECO:0000313" key="7">
    <source>
        <dbReference type="Proteomes" id="UP000177925"/>
    </source>
</evidence>
<organism evidence="6 7">
    <name type="scientific">Candidatus Muproteobacteria bacterium RBG_16_64_11</name>
    <dbReference type="NCBI Taxonomy" id="1817758"/>
    <lineage>
        <taxon>Bacteria</taxon>
        <taxon>Pseudomonadati</taxon>
        <taxon>Pseudomonadota</taxon>
        <taxon>Candidatus Muproteobacteria</taxon>
    </lineage>
</organism>
<dbReference type="InterPro" id="IPR004843">
    <property type="entry name" value="Calcineurin-like_PHP"/>
</dbReference>